<organism evidence="8">
    <name type="scientific">Schistosoma japonicum</name>
    <name type="common">Blood fluke</name>
    <dbReference type="NCBI Taxonomy" id="6182"/>
    <lineage>
        <taxon>Eukaryota</taxon>
        <taxon>Metazoa</taxon>
        <taxon>Spiralia</taxon>
        <taxon>Lophotrochozoa</taxon>
        <taxon>Platyhelminthes</taxon>
        <taxon>Trematoda</taxon>
        <taxon>Digenea</taxon>
        <taxon>Strigeidida</taxon>
        <taxon>Schistosomatoidea</taxon>
        <taxon>Schistosomatidae</taxon>
        <taxon>Schistosoma</taxon>
    </lineage>
</organism>
<evidence type="ECO:0000256" key="2">
    <source>
        <dbReference type="ARBA" id="ARBA00010430"/>
    </source>
</evidence>
<feature type="transmembrane region" description="Helical" evidence="7">
    <location>
        <begin position="40"/>
        <end position="58"/>
    </location>
</feature>
<feature type="transmembrane region" description="Helical" evidence="7">
    <location>
        <begin position="7"/>
        <end position="28"/>
    </location>
</feature>
<dbReference type="EMBL" id="FN317795">
    <property type="protein sequence ID" value="CAX73524.1"/>
    <property type="molecule type" value="mRNA"/>
</dbReference>
<dbReference type="GO" id="GO:0005789">
    <property type="term" value="C:endoplasmic reticulum membrane"/>
    <property type="evidence" value="ECO:0007669"/>
    <property type="project" value="UniProtKB-SubCell"/>
</dbReference>
<dbReference type="PANTHER" id="PTHR16433">
    <property type="entry name" value="DOLICHOL-PHOSPHATE MANNOSYLTRANSFERASE SUBUNIT 3"/>
    <property type="match status" value="1"/>
</dbReference>
<evidence type="ECO:0000313" key="8">
    <source>
        <dbReference type="EMBL" id="AAX30945.1"/>
    </source>
</evidence>
<comment type="subunit">
    <text evidence="7">Component of the dolichol-phosphate mannose (DPM) synthase complex.</text>
</comment>
<keyword evidence="5 7" id="KW-1133">Transmembrane helix</keyword>
<dbReference type="AlphaFoldDB" id="Q5BR91"/>
<dbReference type="UniPathway" id="UPA00378"/>
<dbReference type="GO" id="GO:0033185">
    <property type="term" value="C:dolichol-phosphate-mannose synthase complex"/>
    <property type="evidence" value="ECO:0007669"/>
    <property type="project" value="TreeGrafter"/>
</dbReference>
<reference evidence="9" key="3">
    <citation type="journal article" date="2009" name="Nature">
        <title>The Schistosoma japonicum genome reveals features of host-parasite interplay.</title>
        <authorList>
            <person name="Liu F."/>
            <person name="Zhou Y."/>
            <person name="Wang Z.Q."/>
            <person name="Lu G."/>
            <person name="Zheng H."/>
            <person name="Brindley P.J."/>
            <person name="McManus D.P."/>
            <person name="Blair D."/>
            <person name="Zhang Q.H."/>
            <person name="Zhong Y."/>
            <person name="Wang S."/>
            <person name="Han Z.G."/>
            <person name="Chen Z."/>
        </authorList>
    </citation>
    <scope>NUCLEOTIDE SEQUENCE</scope>
    <source>
        <strain evidence="9">Anhui</strain>
    </source>
</reference>
<evidence type="ECO:0000256" key="4">
    <source>
        <dbReference type="ARBA" id="ARBA00022824"/>
    </source>
</evidence>
<keyword evidence="4 7" id="KW-0256">Endoplasmic reticulum</keyword>
<evidence type="ECO:0000256" key="7">
    <source>
        <dbReference type="RuleBase" id="RU365085"/>
    </source>
</evidence>
<keyword evidence="9" id="KW-0328">Glycosyltransferase</keyword>
<protein>
    <recommendedName>
        <fullName evidence="7">Dolichol-phosphate mannosyltransferase subunit 3</fullName>
    </recommendedName>
</protein>
<dbReference type="GO" id="GO:0006506">
    <property type="term" value="P:GPI anchor biosynthetic process"/>
    <property type="evidence" value="ECO:0007669"/>
    <property type="project" value="TreeGrafter"/>
</dbReference>
<proteinExistence type="evidence at transcript level"/>
<dbReference type="EMBL" id="AY915724">
    <property type="protein sequence ID" value="AAX30945.1"/>
    <property type="molecule type" value="mRNA"/>
</dbReference>
<keyword evidence="3 7" id="KW-0812">Transmembrane</keyword>
<comment type="pathway">
    <text evidence="7">Protein modification; protein glycosylation.</text>
</comment>
<reference evidence="9" key="4">
    <citation type="submission" date="2009-03" db="EMBL/GenBank/DDBJ databases">
        <authorList>
            <person name="Gang L."/>
        </authorList>
    </citation>
    <scope>NUCLEOTIDE SEQUENCE</scope>
    <source>
        <strain evidence="9">Anhui</strain>
    </source>
</reference>
<accession>Q5BR91</accession>
<evidence type="ECO:0000256" key="5">
    <source>
        <dbReference type="ARBA" id="ARBA00022989"/>
    </source>
</evidence>
<evidence type="ECO:0000256" key="6">
    <source>
        <dbReference type="ARBA" id="ARBA00023136"/>
    </source>
</evidence>
<evidence type="ECO:0000256" key="1">
    <source>
        <dbReference type="ARBA" id="ARBA00004477"/>
    </source>
</evidence>
<reference evidence="8" key="1">
    <citation type="submission" date="2005-01" db="EMBL/GenBank/DDBJ databases">
        <authorList>
            <person name="Han Z."/>
        </authorList>
    </citation>
    <scope>NUCLEOTIDE SEQUENCE</scope>
</reference>
<keyword evidence="9" id="KW-0808">Transferase</keyword>
<dbReference type="GO" id="GO:0016757">
    <property type="term" value="F:glycosyltransferase activity"/>
    <property type="evidence" value="ECO:0007669"/>
    <property type="project" value="UniProtKB-KW"/>
</dbReference>
<dbReference type="Pfam" id="PF08285">
    <property type="entry name" value="DPM3"/>
    <property type="match status" value="1"/>
</dbReference>
<sequence length="93" mass="10638">MRKIVEWLFVLSLIFAIWVSKLIGIISVQSECVSTILNWLPFHLLLIFGTVSVVIVLYRTFNFNDCPEASTELMKLVNEAKRDLAHRGLTVES</sequence>
<comment type="similarity">
    <text evidence="2 7">Belongs to the DPM3 family.</text>
</comment>
<name>Q5BR91_SCHJA</name>
<dbReference type="InterPro" id="IPR013174">
    <property type="entry name" value="DPM3"/>
</dbReference>
<dbReference type="PANTHER" id="PTHR16433:SF0">
    <property type="entry name" value="DOLICHOL-PHOSPHATE MANNOSYLTRANSFERASE SUBUNIT 3"/>
    <property type="match status" value="1"/>
</dbReference>
<evidence type="ECO:0000313" key="9">
    <source>
        <dbReference type="EMBL" id="CAX73524.1"/>
    </source>
</evidence>
<comment type="subcellular location">
    <subcellularLocation>
        <location evidence="1 7">Endoplasmic reticulum membrane</location>
        <topology evidence="1 7">Multi-pass membrane protein</topology>
    </subcellularLocation>
</comment>
<reference evidence="8" key="2">
    <citation type="journal article" date="2006" name="PLoS Pathog.">
        <title>New perspectives on host-parasite interplay by comparative transcriptomic and proteomic analyses of Schistosoma japonicum.</title>
        <authorList>
            <person name="Liu F."/>
            <person name="Lu J."/>
            <person name="Hu W."/>
            <person name="Wang S.Y."/>
            <person name="Cui S.J."/>
            <person name="Chi M."/>
            <person name="Yan Q."/>
            <person name="Wang X.R."/>
            <person name="Song H.D."/>
            <person name="Xu X.N."/>
            <person name="Wang J.J."/>
            <person name="Zhang X.L."/>
            <person name="Zhang X."/>
            <person name="Wang Z.Q."/>
            <person name="Xue C.L."/>
            <person name="Brindley P.J."/>
            <person name="McManus D.P."/>
            <person name="Yang P.Y."/>
            <person name="Feng Z."/>
            <person name="Chen Z."/>
            <person name="Han Z.G."/>
        </authorList>
    </citation>
    <scope>NUCLEOTIDE SEQUENCE</scope>
</reference>
<comment type="function">
    <text evidence="7">Stabilizer subunit of the dolichol-phosphate mannose (DPM) synthase complex; tethers catalytic subunit to the ER.</text>
</comment>
<keyword evidence="6 7" id="KW-0472">Membrane</keyword>
<evidence type="ECO:0000256" key="3">
    <source>
        <dbReference type="ARBA" id="ARBA00022692"/>
    </source>
</evidence>